<dbReference type="RefSeq" id="WP_010836920.1">
    <property type="nucleotide sequence ID" value="NZ_QRCM01000001.1"/>
</dbReference>
<dbReference type="EMBL" id="QRCM01000001">
    <property type="protein sequence ID" value="TXG92216.1"/>
    <property type="molecule type" value="Genomic_DNA"/>
</dbReference>
<evidence type="ECO:0000256" key="1">
    <source>
        <dbReference type="ARBA" id="ARBA00023125"/>
    </source>
</evidence>
<protein>
    <submittedName>
        <fullName evidence="3">Transcriptional regulator</fullName>
    </submittedName>
</protein>
<dbReference type="GO" id="GO:0005829">
    <property type="term" value="C:cytosol"/>
    <property type="evidence" value="ECO:0007669"/>
    <property type="project" value="TreeGrafter"/>
</dbReference>
<dbReference type="PROSITE" id="PS51197">
    <property type="entry name" value="HTH_RRF2_2"/>
    <property type="match status" value="1"/>
</dbReference>
<sequence>MQFTHFTALGVRVLIRLASHESDDRANTRVISEQLDASYAHVAKVITRLAELGAVDARRGRRGGLSITPFGRSARLGWLVRQLEGEGDLVPHPSLDKCTEGTLRFVSAVRAAQEAMLTSLDDVTIADLVADNVSHSPELVADVEAVLTV</sequence>
<dbReference type="PANTHER" id="PTHR33221:SF4">
    <property type="entry name" value="HTH-TYPE TRANSCRIPTIONAL REPRESSOR NSRR"/>
    <property type="match status" value="1"/>
</dbReference>
<reference evidence="3 4" key="1">
    <citation type="submission" date="2018-07" db="EMBL/GenBank/DDBJ databases">
        <title>Genome sequence of Rhodococcus rhodnii ATCC 35071 from Rhodnius prolixus.</title>
        <authorList>
            <person name="Patel V."/>
            <person name="Vogel K.J."/>
        </authorList>
    </citation>
    <scope>NUCLEOTIDE SEQUENCE [LARGE SCALE GENOMIC DNA]</scope>
    <source>
        <strain evidence="3 4">ATCC 35071</strain>
    </source>
</reference>
<dbReference type="Proteomes" id="UP000471120">
    <property type="component" value="Unassembled WGS sequence"/>
</dbReference>
<dbReference type="Pfam" id="PF02082">
    <property type="entry name" value="Rrf2"/>
    <property type="match status" value="1"/>
</dbReference>
<comment type="caution">
    <text evidence="3">The sequence shown here is derived from an EMBL/GenBank/DDBJ whole genome shotgun (WGS) entry which is preliminary data.</text>
</comment>
<dbReference type="SUPFAM" id="SSF46785">
    <property type="entry name" value="Winged helix' DNA-binding domain"/>
    <property type="match status" value="1"/>
</dbReference>
<dbReference type="PANTHER" id="PTHR33221">
    <property type="entry name" value="WINGED HELIX-TURN-HELIX TRANSCRIPTIONAL REGULATOR, RRF2 FAMILY"/>
    <property type="match status" value="1"/>
</dbReference>
<name>A0A6P2CM35_9NOCA</name>
<proteinExistence type="predicted"/>
<organism evidence="3 4">
    <name type="scientific">Rhodococcus rhodnii</name>
    <dbReference type="NCBI Taxonomy" id="38312"/>
    <lineage>
        <taxon>Bacteria</taxon>
        <taxon>Bacillati</taxon>
        <taxon>Actinomycetota</taxon>
        <taxon>Actinomycetes</taxon>
        <taxon>Mycobacteriales</taxon>
        <taxon>Nocardiaceae</taxon>
        <taxon>Rhodococcus</taxon>
    </lineage>
</organism>
<dbReference type="InterPro" id="IPR000944">
    <property type="entry name" value="Tscrpt_reg_Rrf2"/>
</dbReference>
<dbReference type="InterPro" id="IPR036388">
    <property type="entry name" value="WH-like_DNA-bd_sf"/>
</dbReference>
<dbReference type="InterPro" id="IPR036390">
    <property type="entry name" value="WH_DNA-bd_sf"/>
</dbReference>
<keyword evidence="1" id="KW-0238">DNA-binding</keyword>
<comment type="cofactor">
    <cofactor evidence="2">
        <name>[2Fe-2S] cluster</name>
        <dbReference type="ChEBI" id="CHEBI:190135"/>
    </cofactor>
</comment>
<dbReference type="GO" id="GO:0003677">
    <property type="term" value="F:DNA binding"/>
    <property type="evidence" value="ECO:0007669"/>
    <property type="project" value="UniProtKB-KW"/>
</dbReference>
<dbReference type="GO" id="GO:0003700">
    <property type="term" value="F:DNA-binding transcription factor activity"/>
    <property type="evidence" value="ECO:0007669"/>
    <property type="project" value="TreeGrafter"/>
</dbReference>
<evidence type="ECO:0000313" key="4">
    <source>
        <dbReference type="Proteomes" id="UP000471120"/>
    </source>
</evidence>
<gene>
    <name evidence="3" type="ORF">DW322_21195</name>
</gene>
<evidence type="ECO:0000313" key="3">
    <source>
        <dbReference type="EMBL" id="TXG92216.1"/>
    </source>
</evidence>
<accession>A0A6P2CM35</accession>
<evidence type="ECO:0000256" key="2">
    <source>
        <dbReference type="ARBA" id="ARBA00034078"/>
    </source>
</evidence>
<dbReference type="AlphaFoldDB" id="A0A6P2CM35"/>
<dbReference type="Gene3D" id="1.10.10.10">
    <property type="entry name" value="Winged helix-like DNA-binding domain superfamily/Winged helix DNA-binding domain"/>
    <property type="match status" value="1"/>
</dbReference>